<dbReference type="FunFam" id="3.30.70.330:FF:000329">
    <property type="entry name" value="splicing factor U2AF-associated protein 2"/>
    <property type="match status" value="1"/>
</dbReference>
<evidence type="ECO:0000256" key="5">
    <source>
        <dbReference type="ARBA" id="ARBA00023187"/>
    </source>
</evidence>
<evidence type="ECO:0000256" key="3">
    <source>
        <dbReference type="ARBA" id="ARBA00022737"/>
    </source>
</evidence>
<feature type="region of interest" description="Disordered" evidence="7">
    <location>
        <begin position="219"/>
        <end position="240"/>
    </location>
</feature>
<dbReference type="SUPFAM" id="SSF54928">
    <property type="entry name" value="RNA-binding domain, RBD"/>
    <property type="match status" value="2"/>
</dbReference>
<dbReference type="FunFam" id="3.30.70.330:FF:000105">
    <property type="entry name" value="HIV Tat-specific factor 1 homolog"/>
    <property type="match status" value="1"/>
</dbReference>
<evidence type="ECO:0000313" key="10">
    <source>
        <dbReference type="Proteomes" id="UP000054498"/>
    </source>
</evidence>
<feature type="compositionally biased region" description="Low complexity" evidence="7">
    <location>
        <begin position="65"/>
        <end position="84"/>
    </location>
</feature>
<dbReference type="PANTHER" id="PTHR15608">
    <property type="entry name" value="SPLICING FACTOR U2AF-ASSOCIATED PROTEIN 2"/>
    <property type="match status" value="1"/>
</dbReference>
<proteinExistence type="inferred from homology"/>
<evidence type="ECO:0000256" key="4">
    <source>
        <dbReference type="ARBA" id="ARBA00022884"/>
    </source>
</evidence>
<feature type="domain" description="RRM" evidence="8">
    <location>
        <begin position="279"/>
        <end position="366"/>
    </location>
</feature>
<dbReference type="InterPro" id="IPR000504">
    <property type="entry name" value="RRM_dom"/>
</dbReference>
<evidence type="ECO:0000256" key="6">
    <source>
        <dbReference type="PROSITE-ProRule" id="PRU00176"/>
    </source>
</evidence>
<feature type="region of interest" description="Disordered" evidence="7">
    <location>
        <begin position="555"/>
        <end position="580"/>
    </location>
</feature>
<evidence type="ECO:0000313" key="9">
    <source>
        <dbReference type="EMBL" id="KIZ07357.1"/>
    </source>
</evidence>
<feature type="domain" description="RRM" evidence="8">
    <location>
        <begin position="432"/>
        <end position="509"/>
    </location>
</feature>
<dbReference type="OrthoDB" id="10258585at2759"/>
<protein>
    <submittedName>
        <fullName evidence="9">HIV Tat-specific factor 1</fullName>
    </submittedName>
</protein>
<dbReference type="KEGG" id="mng:MNEG_0606"/>
<name>A0A0D2N4V7_9CHLO</name>
<dbReference type="PANTHER" id="PTHR15608:SF0">
    <property type="entry name" value="HIV TAT-SPECIFIC FACTOR 1"/>
    <property type="match status" value="1"/>
</dbReference>
<evidence type="ECO:0000259" key="8">
    <source>
        <dbReference type="PROSITE" id="PS50102"/>
    </source>
</evidence>
<comment type="similarity">
    <text evidence="1">Belongs to the HTATSF1 family.</text>
</comment>
<evidence type="ECO:0000256" key="1">
    <source>
        <dbReference type="ARBA" id="ARBA00007747"/>
    </source>
</evidence>
<evidence type="ECO:0000256" key="7">
    <source>
        <dbReference type="SAM" id="MobiDB-lite"/>
    </source>
</evidence>
<dbReference type="InterPro" id="IPR012677">
    <property type="entry name" value="Nucleotide-bd_a/b_plait_sf"/>
</dbReference>
<dbReference type="PROSITE" id="PS50102">
    <property type="entry name" value="RRM"/>
    <property type="match status" value="2"/>
</dbReference>
<gene>
    <name evidence="9" type="ORF">MNEG_0606</name>
</gene>
<dbReference type="GO" id="GO:0000398">
    <property type="term" value="P:mRNA splicing, via spliceosome"/>
    <property type="evidence" value="ECO:0007669"/>
    <property type="project" value="InterPro"/>
</dbReference>
<dbReference type="RefSeq" id="XP_013906376.1">
    <property type="nucleotide sequence ID" value="XM_014050922.1"/>
</dbReference>
<dbReference type="InterPro" id="IPR034393">
    <property type="entry name" value="TatSF1-like"/>
</dbReference>
<dbReference type="Proteomes" id="UP000054498">
    <property type="component" value="Unassembled WGS sequence"/>
</dbReference>
<dbReference type="SMART" id="SM00360">
    <property type="entry name" value="RRM"/>
    <property type="match status" value="2"/>
</dbReference>
<accession>A0A0D2N4V7</accession>
<dbReference type="Pfam" id="PF00076">
    <property type="entry name" value="RRM_1"/>
    <property type="match status" value="2"/>
</dbReference>
<reference evidence="9 10" key="1">
    <citation type="journal article" date="2013" name="BMC Genomics">
        <title>Reconstruction of the lipid metabolism for the microalga Monoraphidium neglectum from its genome sequence reveals characteristics suitable for biofuel production.</title>
        <authorList>
            <person name="Bogen C."/>
            <person name="Al-Dilaimi A."/>
            <person name="Albersmeier A."/>
            <person name="Wichmann J."/>
            <person name="Grundmann M."/>
            <person name="Rupp O."/>
            <person name="Lauersen K.J."/>
            <person name="Blifernez-Klassen O."/>
            <person name="Kalinowski J."/>
            <person name="Goesmann A."/>
            <person name="Mussgnug J.H."/>
            <person name="Kruse O."/>
        </authorList>
    </citation>
    <scope>NUCLEOTIDE SEQUENCE [LARGE SCALE GENOMIC DNA]</scope>
    <source>
        <strain evidence="9 10">SAG 48.87</strain>
    </source>
</reference>
<dbReference type="AlphaFoldDB" id="A0A0D2N4V7"/>
<organism evidence="9 10">
    <name type="scientific">Monoraphidium neglectum</name>
    <dbReference type="NCBI Taxonomy" id="145388"/>
    <lineage>
        <taxon>Eukaryota</taxon>
        <taxon>Viridiplantae</taxon>
        <taxon>Chlorophyta</taxon>
        <taxon>core chlorophytes</taxon>
        <taxon>Chlorophyceae</taxon>
        <taxon>CS clade</taxon>
        <taxon>Sphaeropleales</taxon>
        <taxon>Selenastraceae</taxon>
        <taxon>Monoraphidium</taxon>
    </lineage>
</organism>
<dbReference type="GO" id="GO:0003723">
    <property type="term" value="F:RNA binding"/>
    <property type="evidence" value="ECO:0007669"/>
    <property type="project" value="UniProtKB-UniRule"/>
</dbReference>
<keyword evidence="3" id="KW-0677">Repeat</keyword>
<dbReference type="GeneID" id="25726724"/>
<dbReference type="STRING" id="145388.A0A0D2N4V7"/>
<sequence>MLSAPPDIPAAGVAAGGITGATPVWREGRSSWDSLVDVPELAEVLMAAPPTRDFAGARDLKPPLSTATAASNGSTAKTPAAATEPAPPPAAGEVDTSDPLAAFQAEIAAVEAEVAAAVEAEAGVGSGHTEDAGGPATPEELEFEDDDGTVYVWDGALRKYLPKDAGTAAAAAAAASGGGDAGAYDLEAMTFAADDEVLPTLAGAKAAVAAAAGAEGVGEGEAAAATERKSTPTTTHSTLHQRKRDAIVADHKDKMAKKAAAKKEHEEQQRGWFELKNNTSVYVNGLPFDTNEKEVAAVFSKCGLIKEGPDAQPRVKLYRDKDGGGLKGDALVTYLKAPSVQLATTLLDGTPLRDGGKPMSVTQAKFEMKGEAYQAKDKATAPGGAGAQQQQRKRGPKAKGGNRASTKAQLDRLEKKLGWGGFDDKLPLEKITVILTGMFDPRELESQLGAAEELEVEVKEECSKMGPVDKVRVFKGHPLGVVSVRFKTEEGVQAALQRLDGRFFGGRRIGAALWDGITNYNFKVKETPEEEAARLEAYTRDMEAKATAAAAAAVPEAAAAATGGGSTGTGEAEPMDLAAS</sequence>
<feature type="region of interest" description="Disordered" evidence="7">
    <location>
        <begin position="56"/>
        <end position="96"/>
    </location>
</feature>
<dbReference type="InterPro" id="IPR035979">
    <property type="entry name" value="RBD_domain_sf"/>
</dbReference>
<dbReference type="Gene3D" id="3.30.70.330">
    <property type="match status" value="2"/>
</dbReference>
<dbReference type="CDD" id="cd12281">
    <property type="entry name" value="RRM1_TatSF1_like"/>
    <property type="match status" value="1"/>
</dbReference>
<keyword evidence="4 6" id="KW-0694">RNA-binding</keyword>
<evidence type="ECO:0000256" key="2">
    <source>
        <dbReference type="ARBA" id="ARBA00022664"/>
    </source>
</evidence>
<dbReference type="GO" id="GO:0005686">
    <property type="term" value="C:U2 snRNP"/>
    <property type="evidence" value="ECO:0007669"/>
    <property type="project" value="TreeGrafter"/>
</dbReference>
<keyword evidence="5" id="KW-0508">mRNA splicing</keyword>
<dbReference type="InterPro" id="IPR034392">
    <property type="entry name" value="TatSF1-like_RRM1"/>
</dbReference>
<feature type="region of interest" description="Disordered" evidence="7">
    <location>
        <begin position="123"/>
        <end position="145"/>
    </location>
</feature>
<feature type="region of interest" description="Disordered" evidence="7">
    <location>
        <begin position="373"/>
        <end position="409"/>
    </location>
</feature>
<keyword evidence="10" id="KW-1185">Reference proteome</keyword>
<dbReference type="GO" id="GO:0005684">
    <property type="term" value="C:U2-type spliceosomal complex"/>
    <property type="evidence" value="ECO:0007669"/>
    <property type="project" value="TreeGrafter"/>
</dbReference>
<keyword evidence="2" id="KW-0507">mRNA processing</keyword>
<dbReference type="EMBL" id="KK100270">
    <property type="protein sequence ID" value="KIZ07357.1"/>
    <property type="molecule type" value="Genomic_DNA"/>
</dbReference>